<reference evidence="1 2" key="1">
    <citation type="submission" date="2021-06" db="EMBL/GenBank/DDBJ databases">
        <title>Caerostris extrusa draft genome.</title>
        <authorList>
            <person name="Kono N."/>
            <person name="Arakawa K."/>
        </authorList>
    </citation>
    <scope>NUCLEOTIDE SEQUENCE [LARGE SCALE GENOMIC DNA]</scope>
</reference>
<protein>
    <submittedName>
        <fullName evidence="1">Uncharacterized protein</fullName>
    </submittedName>
</protein>
<dbReference type="Proteomes" id="UP001054945">
    <property type="component" value="Unassembled WGS sequence"/>
</dbReference>
<name>A0AAV4NNP8_CAEEX</name>
<sequence length="173" mass="19253">MPKDTPVTPLPLFASSWSRKLGIVTSNITGEERHTVRRYNNWIPAGWGKVGWECSLPPETFFTIPWLNRCQTKYSPIHDLESGCQKPISPTEPWLLFAAKAPFIDETITLDNPSTRNGQLAKLNPPFPQTTSAVSIAFNKQGGNLISLPFNAVNCNTAWSFEPPGHFARSTVK</sequence>
<keyword evidence="2" id="KW-1185">Reference proteome</keyword>
<dbReference type="EMBL" id="BPLR01003509">
    <property type="protein sequence ID" value="GIX85346.1"/>
    <property type="molecule type" value="Genomic_DNA"/>
</dbReference>
<evidence type="ECO:0000313" key="1">
    <source>
        <dbReference type="EMBL" id="GIX85346.1"/>
    </source>
</evidence>
<gene>
    <name evidence="1" type="ORF">CEXT_179861</name>
</gene>
<accession>A0AAV4NNP8</accession>
<evidence type="ECO:0000313" key="2">
    <source>
        <dbReference type="Proteomes" id="UP001054945"/>
    </source>
</evidence>
<dbReference type="AlphaFoldDB" id="A0AAV4NNP8"/>
<proteinExistence type="predicted"/>
<organism evidence="1 2">
    <name type="scientific">Caerostris extrusa</name>
    <name type="common">Bark spider</name>
    <name type="synonym">Caerostris bankana</name>
    <dbReference type="NCBI Taxonomy" id="172846"/>
    <lineage>
        <taxon>Eukaryota</taxon>
        <taxon>Metazoa</taxon>
        <taxon>Ecdysozoa</taxon>
        <taxon>Arthropoda</taxon>
        <taxon>Chelicerata</taxon>
        <taxon>Arachnida</taxon>
        <taxon>Araneae</taxon>
        <taxon>Araneomorphae</taxon>
        <taxon>Entelegynae</taxon>
        <taxon>Araneoidea</taxon>
        <taxon>Araneidae</taxon>
        <taxon>Caerostris</taxon>
    </lineage>
</organism>
<comment type="caution">
    <text evidence="1">The sequence shown here is derived from an EMBL/GenBank/DDBJ whole genome shotgun (WGS) entry which is preliminary data.</text>
</comment>